<proteinExistence type="predicted"/>
<accession>A0AAD9NVY4</accession>
<gene>
    <name evidence="1" type="ORF">NP493_319g03000</name>
</gene>
<keyword evidence="2" id="KW-1185">Reference proteome</keyword>
<evidence type="ECO:0000313" key="1">
    <source>
        <dbReference type="EMBL" id="KAK2183236.1"/>
    </source>
</evidence>
<dbReference type="EMBL" id="JAODUO010000318">
    <property type="protein sequence ID" value="KAK2183236.1"/>
    <property type="molecule type" value="Genomic_DNA"/>
</dbReference>
<dbReference type="Proteomes" id="UP001209878">
    <property type="component" value="Unassembled WGS sequence"/>
</dbReference>
<sequence length="38" mass="4554">MYWIHQIPLDRHRMFERACASDVSGLCHWRINLKMAAP</sequence>
<organism evidence="1 2">
    <name type="scientific">Ridgeia piscesae</name>
    <name type="common">Tubeworm</name>
    <dbReference type="NCBI Taxonomy" id="27915"/>
    <lineage>
        <taxon>Eukaryota</taxon>
        <taxon>Metazoa</taxon>
        <taxon>Spiralia</taxon>
        <taxon>Lophotrochozoa</taxon>
        <taxon>Annelida</taxon>
        <taxon>Polychaeta</taxon>
        <taxon>Sedentaria</taxon>
        <taxon>Canalipalpata</taxon>
        <taxon>Sabellida</taxon>
        <taxon>Siboglinidae</taxon>
        <taxon>Ridgeia</taxon>
    </lineage>
</organism>
<name>A0AAD9NVY4_RIDPI</name>
<evidence type="ECO:0000313" key="2">
    <source>
        <dbReference type="Proteomes" id="UP001209878"/>
    </source>
</evidence>
<reference evidence="1" key="1">
    <citation type="journal article" date="2023" name="Mol. Biol. Evol.">
        <title>Third-Generation Sequencing Reveals the Adaptive Role of the Epigenome in Three Deep-Sea Polychaetes.</title>
        <authorList>
            <person name="Perez M."/>
            <person name="Aroh O."/>
            <person name="Sun Y."/>
            <person name="Lan Y."/>
            <person name="Juniper S.K."/>
            <person name="Young C.R."/>
            <person name="Angers B."/>
            <person name="Qian P.Y."/>
        </authorList>
    </citation>
    <scope>NUCLEOTIDE SEQUENCE</scope>
    <source>
        <strain evidence="1">R07B-5</strain>
    </source>
</reference>
<dbReference type="AlphaFoldDB" id="A0AAD9NVY4"/>
<protein>
    <submittedName>
        <fullName evidence="1">Uncharacterized protein</fullName>
    </submittedName>
</protein>
<comment type="caution">
    <text evidence="1">The sequence shown here is derived from an EMBL/GenBank/DDBJ whole genome shotgun (WGS) entry which is preliminary data.</text>
</comment>